<reference evidence="5 6" key="2">
    <citation type="submission" date="2018-11" db="EMBL/GenBank/DDBJ databases">
        <authorList>
            <consortium name="Pathogen Informatics"/>
        </authorList>
    </citation>
    <scope>NUCLEOTIDE SEQUENCE [LARGE SCALE GENOMIC DNA]</scope>
</reference>
<sequence length="559" mass="64526">MLKRITTRVFRYSPILLYGLSHYNVTSLLLLLNDDNGLNDVDLSIYFPNVHTLHIELKECSDDFNGWNIFGRMNSLKTLKIINVNFEFGDHAPPWISTLQRLHIENSSLSQMPKWLPLAETLTRLIIRGTNIESVITARYNFMVIIKKLWSIGFSMVLAKFHVYLQNSRLYFDFSLMRSLVSAKLSHNKIKDLSRIAFTCDHLQELDLSSNLIEKFARHTFSKCANLRILDLRQNPLKEIPYRGLQMTNKLKWLRLSNTQIQALSADHFIGLTSLRTLSLSDTPVEAIDPFAFLPVKSLRSLELDRCNLSQIPLAVTQCCHLNSGMFNWPICSLHLSGNLFHLKQSMPPEILALLSRLTYLSFDRNPLVEYPYGLFLIPFSNHELIHQVLDTLITLPLWHREPCTPFMWNVHLRNSSSELRRKVAAWGSERMKREKMEHCQQIYEWNMENLELYRDLERSSGCEANRQLRTVREACGERLPSKFGRRKTKNQKHSNNTAYRGSDALSSNENNNILVLSLGANLVLLIALGAIVLFISVGYTMRKPHGNDEREPLNGKCL</sequence>
<keyword evidence="1" id="KW-0433">Leucine-rich repeat</keyword>
<evidence type="ECO:0000313" key="5">
    <source>
        <dbReference type="EMBL" id="VDM37759.1"/>
    </source>
</evidence>
<keyword evidence="3" id="KW-0677">Repeat</keyword>
<keyword evidence="6" id="KW-1185">Reference proteome</keyword>
<evidence type="ECO:0000256" key="3">
    <source>
        <dbReference type="ARBA" id="ARBA00022737"/>
    </source>
</evidence>
<dbReference type="PANTHER" id="PTHR24373">
    <property type="entry name" value="SLIT RELATED LEUCINE-RICH REPEAT NEURONAL PROTEIN"/>
    <property type="match status" value="1"/>
</dbReference>
<protein>
    <submittedName>
        <fullName evidence="7">Leucine Rich repeat-containing domain protein</fullName>
    </submittedName>
</protein>
<dbReference type="InterPro" id="IPR050328">
    <property type="entry name" value="Dev_Immune_Receptor"/>
</dbReference>
<evidence type="ECO:0000256" key="2">
    <source>
        <dbReference type="ARBA" id="ARBA00022729"/>
    </source>
</evidence>
<dbReference type="PANTHER" id="PTHR24373:SF378">
    <property type="entry name" value="FI03225P-RELATED"/>
    <property type="match status" value="1"/>
</dbReference>
<gene>
    <name evidence="5" type="ORF">TCNE_LOCUS6438</name>
</gene>
<feature type="compositionally biased region" description="Polar residues" evidence="4">
    <location>
        <begin position="494"/>
        <end position="504"/>
    </location>
</feature>
<feature type="region of interest" description="Disordered" evidence="4">
    <location>
        <begin position="485"/>
        <end position="504"/>
    </location>
</feature>
<dbReference type="Pfam" id="PF13855">
    <property type="entry name" value="LRR_8"/>
    <property type="match status" value="2"/>
</dbReference>
<accession>A0A183UD68</accession>
<dbReference type="Gene3D" id="3.80.10.10">
    <property type="entry name" value="Ribonuclease Inhibitor"/>
    <property type="match status" value="3"/>
</dbReference>
<evidence type="ECO:0000313" key="7">
    <source>
        <dbReference type="WBParaSite" id="TCNE_0000643801-mRNA-1"/>
    </source>
</evidence>
<dbReference type="SMART" id="SM00369">
    <property type="entry name" value="LRR_TYP"/>
    <property type="match status" value="6"/>
</dbReference>
<dbReference type="InterPro" id="IPR001611">
    <property type="entry name" value="Leu-rich_rpt"/>
</dbReference>
<dbReference type="PROSITE" id="PS51450">
    <property type="entry name" value="LRR"/>
    <property type="match status" value="2"/>
</dbReference>
<dbReference type="Proteomes" id="UP000050794">
    <property type="component" value="Unassembled WGS sequence"/>
</dbReference>
<evidence type="ECO:0000256" key="4">
    <source>
        <dbReference type="SAM" id="MobiDB-lite"/>
    </source>
</evidence>
<dbReference type="GO" id="GO:0031012">
    <property type="term" value="C:extracellular matrix"/>
    <property type="evidence" value="ECO:0007669"/>
    <property type="project" value="TreeGrafter"/>
</dbReference>
<name>A0A183UD68_TOXCA</name>
<dbReference type="EMBL" id="UYWY01019494">
    <property type="protein sequence ID" value="VDM37759.1"/>
    <property type="molecule type" value="Genomic_DNA"/>
</dbReference>
<dbReference type="InterPro" id="IPR003591">
    <property type="entry name" value="Leu-rich_rpt_typical-subtyp"/>
</dbReference>
<dbReference type="GO" id="GO:0005615">
    <property type="term" value="C:extracellular space"/>
    <property type="evidence" value="ECO:0007669"/>
    <property type="project" value="TreeGrafter"/>
</dbReference>
<dbReference type="WBParaSite" id="TCNE_0000643801-mRNA-1">
    <property type="protein sequence ID" value="TCNE_0000643801-mRNA-1"/>
    <property type="gene ID" value="TCNE_0000643801"/>
</dbReference>
<proteinExistence type="predicted"/>
<dbReference type="SUPFAM" id="SSF52058">
    <property type="entry name" value="L domain-like"/>
    <property type="match status" value="2"/>
</dbReference>
<reference evidence="7" key="1">
    <citation type="submission" date="2016-06" db="UniProtKB">
        <authorList>
            <consortium name="WormBaseParasite"/>
        </authorList>
    </citation>
    <scope>IDENTIFICATION</scope>
</reference>
<evidence type="ECO:0000256" key="1">
    <source>
        <dbReference type="ARBA" id="ARBA00022614"/>
    </source>
</evidence>
<organism evidence="6 7">
    <name type="scientific">Toxocara canis</name>
    <name type="common">Canine roundworm</name>
    <dbReference type="NCBI Taxonomy" id="6265"/>
    <lineage>
        <taxon>Eukaryota</taxon>
        <taxon>Metazoa</taxon>
        <taxon>Ecdysozoa</taxon>
        <taxon>Nematoda</taxon>
        <taxon>Chromadorea</taxon>
        <taxon>Rhabditida</taxon>
        <taxon>Spirurina</taxon>
        <taxon>Ascaridomorpha</taxon>
        <taxon>Ascaridoidea</taxon>
        <taxon>Toxocaridae</taxon>
        <taxon>Toxocara</taxon>
    </lineage>
</organism>
<dbReference type="AlphaFoldDB" id="A0A183UD68"/>
<dbReference type="InterPro" id="IPR032675">
    <property type="entry name" value="LRR_dom_sf"/>
</dbReference>
<keyword evidence="2" id="KW-0732">Signal</keyword>
<evidence type="ECO:0000313" key="6">
    <source>
        <dbReference type="Proteomes" id="UP000050794"/>
    </source>
</evidence>